<dbReference type="SUPFAM" id="SSF56801">
    <property type="entry name" value="Acetyl-CoA synthetase-like"/>
    <property type="match status" value="1"/>
</dbReference>
<proteinExistence type="predicted"/>
<dbReference type="InterPro" id="IPR000873">
    <property type="entry name" value="AMP-dep_synth/lig_dom"/>
</dbReference>
<sequence>MEVALPAPRTNVADRLTIIAAQMPDVVAIATPGNGDVAGKNAYATCTFGELEADSQALARGLVDLGVRPGQRLVLLVKPGIEFVKLVFALLRTGAVTVLVDPGMGRKHLVNCLAAAEPDGFIAISPAQAVRTVLRGRFPKATLNVTVGRRWFWGGMTYRQLLARGRGSHTKLPDTNANDAAAIIFTSGSTGPPKGVLYTQQMFDTQAAEIQRQYGIVPGGADLACFALFGLFNSAMGVTTIFPRMDFSRPASADPIELLAAANDWQVTQAFASPAVWDLLSRHCKATGERIPTLRKVFSCGAPVPATLLERTLSMVHPKAEMHTPYGATESLPVATIESREVLGETAGRTRLGAGVCVGRKVDSIEWQIVRISDEPITSLEDAEQLPRGEIGELIVRGPQVSPTYVVAIQRAAELGVAKHNSLSKICDGDAIWHRMGDVGYLDESGRFWYCGRKAHRVETAEGTLYTECVEAIFNAHPDIARTALVGLGERGKQVPWVFFQQHSHFTWTGSERDEDEVEDELKELGQQFLHTRSLKYFSQFERMPMDVRHNSKILRENLVEWAEEIELLKLSGIDPKQLAQLRSSVCTH</sequence>
<dbReference type="Pfam" id="PF00501">
    <property type="entry name" value="AMP-binding"/>
    <property type="match status" value="1"/>
</dbReference>
<dbReference type="AlphaFoldDB" id="A0A517TUF8"/>
<dbReference type="InterPro" id="IPR020845">
    <property type="entry name" value="AMP-binding_CS"/>
</dbReference>
<dbReference type="Gene3D" id="3.40.50.12780">
    <property type="entry name" value="N-terminal domain of ligase-like"/>
    <property type="match status" value="1"/>
</dbReference>
<accession>A0A517TUF8</accession>
<keyword evidence="3" id="KW-1185">Reference proteome</keyword>
<keyword evidence="2" id="KW-0436">Ligase</keyword>
<protein>
    <submittedName>
        <fullName evidence="2">Long-chain-fatty-acid--CoA ligase</fullName>
        <ecNumber evidence="2">6.2.1.3</ecNumber>
    </submittedName>
</protein>
<evidence type="ECO:0000259" key="1">
    <source>
        <dbReference type="Pfam" id="PF00501"/>
    </source>
</evidence>
<dbReference type="PROSITE" id="PS00455">
    <property type="entry name" value="AMP_BINDING"/>
    <property type="match status" value="1"/>
</dbReference>
<reference evidence="2 3" key="1">
    <citation type="submission" date="2019-02" db="EMBL/GenBank/DDBJ databases">
        <title>Deep-cultivation of Planctomycetes and their phenomic and genomic characterization uncovers novel biology.</title>
        <authorList>
            <person name="Wiegand S."/>
            <person name="Jogler M."/>
            <person name="Boedeker C."/>
            <person name="Pinto D."/>
            <person name="Vollmers J."/>
            <person name="Rivas-Marin E."/>
            <person name="Kohn T."/>
            <person name="Peeters S.H."/>
            <person name="Heuer A."/>
            <person name="Rast P."/>
            <person name="Oberbeckmann S."/>
            <person name="Bunk B."/>
            <person name="Jeske O."/>
            <person name="Meyerdierks A."/>
            <person name="Storesund J.E."/>
            <person name="Kallscheuer N."/>
            <person name="Luecker S."/>
            <person name="Lage O.M."/>
            <person name="Pohl T."/>
            <person name="Merkel B.J."/>
            <person name="Hornburger P."/>
            <person name="Mueller R.-W."/>
            <person name="Bruemmer F."/>
            <person name="Labrenz M."/>
            <person name="Spormann A.M."/>
            <person name="Op den Camp H."/>
            <person name="Overmann J."/>
            <person name="Amann R."/>
            <person name="Jetten M.S.M."/>
            <person name="Mascher T."/>
            <person name="Medema M.H."/>
            <person name="Devos D.P."/>
            <person name="Kaster A.-K."/>
            <person name="Ovreas L."/>
            <person name="Rohde M."/>
            <person name="Galperin M.Y."/>
            <person name="Jogler C."/>
        </authorList>
    </citation>
    <scope>NUCLEOTIDE SEQUENCE [LARGE SCALE GENOMIC DNA]</scope>
    <source>
        <strain evidence="2 3">I41</strain>
    </source>
</reference>
<dbReference type="EMBL" id="CP036339">
    <property type="protein sequence ID" value="QDT72006.1"/>
    <property type="molecule type" value="Genomic_DNA"/>
</dbReference>
<evidence type="ECO:0000313" key="3">
    <source>
        <dbReference type="Proteomes" id="UP000317909"/>
    </source>
</evidence>
<dbReference type="OrthoDB" id="9799237at2"/>
<dbReference type="Proteomes" id="UP000317909">
    <property type="component" value="Chromosome"/>
</dbReference>
<dbReference type="PANTHER" id="PTHR43767:SF1">
    <property type="entry name" value="NONRIBOSOMAL PEPTIDE SYNTHASE PES1 (EUROFUNG)-RELATED"/>
    <property type="match status" value="1"/>
</dbReference>
<dbReference type="InterPro" id="IPR042099">
    <property type="entry name" value="ANL_N_sf"/>
</dbReference>
<dbReference type="PANTHER" id="PTHR43767">
    <property type="entry name" value="LONG-CHAIN-FATTY-ACID--COA LIGASE"/>
    <property type="match status" value="1"/>
</dbReference>
<gene>
    <name evidence="2" type="primary">lcfB_1</name>
    <name evidence="2" type="ORF">I41_11710</name>
</gene>
<organism evidence="2 3">
    <name type="scientific">Lacipirellula limnantheis</name>
    <dbReference type="NCBI Taxonomy" id="2528024"/>
    <lineage>
        <taxon>Bacteria</taxon>
        <taxon>Pseudomonadati</taxon>
        <taxon>Planctomycetota</taxon>
        <taxon>Planctomycetia</taxon>
        <taxon>Pirellulales</taxon>
        <taxon>Lacipirellulaceae</taxon>
        <taxon>Lacipirellula</taxon>
    </lineage>
</organism>
<name>A0A517TUF8_9BACT</name>
<dbReference type="KEGG" id="llh:I41_11710"/>
<dbReference type="GO" id="GO:0004467">
    <property type="term" value="F:long-chain fatty acid-CoA ligase activity"/>
    <property type="evidence" value="ECO:0007669"/>
    <property type="project" value="UniProtKB-EC"/>
</dbReference>
<dbReference type="NCBIfam" id="NF006754">
    <property type="entry name" value="PRK09274.1"/>
    <property type="match status" value="1"/>
</dbReference>
<feature type="domain" description="AMP-dependent synthetase/ligase" evidence="1">
    <location>
        <begin position="21"/>
        <end position="405"/>
    </location>
</feature>
<evidence type="ECO:0000313" key="2">
    <source>
        <dbReference type="EMBL" id="QDT72006.1"/>
    </source>
</evidence>
<dbReference type="InterPro" id="IPR050237">
    <property type="entry name" value="ATP-dep_AMP-bd_enzyme"/>
</dbReference>
<dbReference type="EC" id="6.2.1.3" evidence="2"/>